<dbReference type="GO" id="GO:0045892">
    <property type="term" value="P:negative regulation of DNA-templated transcription"/>
    <property type="evidence" value="ECO:0007669"/>
    <property type="project" value="InterPro"/>
</dbReference>
<keyword evidence="3" id="KW-0238">DNA-binding</keyword>
<dbReference type="RefSeq" id="WP_160874292.1">
    <property type="nucleotide sequence ID" value="NZ_WUEK01000001.1"/>
</dbReference>
<dbReference type="Proteomes" id="UP000473325">
    <property type="component" value="Unassembled WGS sequence"/>
</dbReference>
<comment type="similarity">
    <text evidence="1">Belongs to the BlaI transcriptional regulatory family.</text>
</comment>
<dbReference type="Pfam" id="PF03965">
    <property type="entry name" value="Penicillinase_R"/>
    <property type="match status" value="1"/>
</dbReference>
<accession>A0A6L7EVB6</accession>
<gene>
    <name evidence="5" type="ORF">GRQ65_01110</name>
</gene>
<name>A0A6L7EVB6_9ACTN</name>
<comment type="caution">
    <text evidence="5">The sequence shown here is derived from an EMBL/GenBank/DDBJ whole genome shotgun (WGS) entry which is preliminary data.</text>
</comment>
<keyword evidence="2" id="KW-0805">Transcription regulation</keyword>
<dbReference type="Gene3D" id="6.10.140.850">
    <property type="match status" value="1"/>
</dbReference>
<evidence type="ECO:0000256" key="3">
    <source>
        <dbReference type="ARBA" id="ARBA00023125"/>
    </source>
</evidence>
<dbReference type="PIRSF" id="PIRSF019455">
    <property type="entry name" value="CopR_AtkY"/>
    <property type="match status" value="1"/>
</dbReference>
<dbReference type="InterPro" id="IPR036388">
    <property type="entry name" value="WH-like_DNA-bd_sf"/>
</dbReference>
<evidence type="ECO:0000256" key="2">
    <source>
        <dbReference type="ARBA" id="ARBA00023015"/>
    </source>
</evidence>
<dbReference type="InterPro" id="IPR036390">
    <property type="entry name" value="WH_DNA-bd_sf"/>
</dbReference>
<dbReference type="Gene3D" id="1.10.10.10">
    <property type="entry name" value="Winged helix-like DNA-binding domain superfamily/Winged helix DNA-binding domain"/>
    <property type="match status" value="1"/>
</dbReference>
<evidence type="ECO:0000313" key="5">
    <source>
        <dbReference type="EMBL" id="MXG88145.1"/>
    </source>
</evidence>
<evidence type="ECO:0000256" key="1">
    <source>
        <dbReference type="ARBA" id="ARBA00011046"/>
    </source>
</evidence>
<proteinExistence type="inferred from homology"/>
<dbReference type="SUPFAM" id="SSF46785">
    <property type="entry name" value="Winged helix' DNA-binding domain"/>
    <property type="match status" value="1"/>
</dbReference>
<dbReference type="GO" id="GO:0003677">
    <property type="term" value="F:DNA binding"/>
    <property type="evidence" value="ECO:0007669"/>
    <property type="project" value="UniProtKB-KW"/>
</dbReference>
<evidence type="ECO:0000256" key="4">
    <source>
        <dbReference type="ARBA" id="ARBA00023163"/>
    </source>
</evidence>
<keyword evidence="6" id="KW-1185">Reference proteome</keyword>
<evidence type="ECO:0000313" key="6">
    <source>
        <dbReference type="Proteomes" id="UP000473325"/>
    </source>
</evidence>
<reference evidence="5 6" key="1">
    <citation type="submission" date="2019-12" db="EMBL/GenBank/DDBJ databases">
        <authorList>
            <person name="Kun Z."/>
        </authorList>
    </citation>
    <scope>NUCLEOTIDE SEQUENCE [LARGE SCALE GENOMIC DNA]</scope>
    <source>
        <strain evidence="5 6">YIM 123512</strain>
    </source>
</reference>
<dbReference type="AlphaFoldDB" id="A0A6L7EVB6"/>
<sequence>MPPRNLGDLERAVMEQLWAAHSPDAAMTVREVHAALAETRDIAYTTVMTVMDRLARKELVTQERDGRAYRYRARGSRAAMTAELMRETLADFTGHDRQTALAAFVEDASAEDIAALREALSGLDGR</sequence>
<organism evidence="5 6">
    <name type="scientific">Nocardioides flavescens</name>
    <dbReference type="NCBI Taxonomy" id="2691959"/>
    <lineage>
        <taxon>Bacteria</taxon>
        <taxon>Bacillati</taxon>
        <taxon>Actinomycetota</taxon>
        <taxon>Actinomycetes</taxon>
        <taxon>Propionibacteriales</taxon>
        <taxon>Nocardioidaceae</taxon>
        <taxon>Nocardioides</taxon>
    </lineage>
</organism>
<protein>
    <submittedName>
        <fullName evidence="5">Transcriptional regulator</fullName>
    </submittedName>
</protein>
<dbReference type="EMBL" id="WUEK01000001">
    <property type="protein sequence ID" value="MXG88145.1"/>
    <property type="molecule type" value="Genomic_DNA"/>
</dbReference>
<keyword evidence="4" id="KW-0804">Transcription</keyword>
<dbReference type="InterPro" id="IPR005650">
    <property type="entry name" value="BlaI_family"/>
</dbReference>